<dbReference type="AlphaFoldDB" id="A0A078AQ87"/>
<dbReference type="EMBL" id="CCKQ01011537">
    <property type="protein sequence ID" value="CDW83108.1"/>
    <property type="molecule type" value="Genomic_DNA"/>
</dbReference>
<evidence type="ECO:0000313" key="2">
    <source>
        <dbReference type="EMBL" id="CDW83108.1"/>
    </source>
</evidence>
<reference evidence="2 3" key="1">
    <citation type="submission" date="2014-06" db="EMBL/GenBank/DDBJ databases">
        <authorList>
            <person name="Swart Estienne"/>
        </authorList>
    </citation>
    <scope>NUCLEOTIDE SEQUENCE [LARGE SCALE GENOMIC DNA]</scope>
    <source>
        <strain evidence="2 3">130c</strain>
    </source>
</reference>
<evidence type="ECO:0000256" key="1">
    <source>
        <dbReference type="SAM" id="Phobius"/>
    </source>
</evidence>
<organism evidence="2 3">
    <name type="scientific">Stylonychia lemnae</name>
    <name type="common">Ciliate</name>
    <dbReference type="NCBI Taxonomy" id="5949"/>
    <lineage>
        <taxon>Eukaryota</taxon>
        <taxon>Sar</taxon>
        <taxon>Alveolata</taxon>
        <taxon>Ciliophora</taxon>
        <taxon>Intramacronucleata</taxon>
        <taxon>Spirotrichea</taxon>
        <taxon>Stichotrichia</taxon>
        <taxon>Sporadotrichida</taxon>
        <taxon>Oxytrichidae</taxon>
        <taxon>Stylonychinae</taxon>
        <taxon>Stylonychia</taxon>
    </lineage>
</organism>
<feature type="transmembrane region" description="Helical" evidence="1">
    <location>
        <begin position="390"/>
        <end position="407"/>
    </location>
</feature>
<protein>
    <submittedName>
        <fullName evidence="2">Uncharacterized protein</fullName>
    </submittedName>
</protein>
<dbReference type="Proteomes" id="UP000039865">
    <property type="component" value="Unassembled WGS sequence"/>
</dbReference>
<keyword evidence="1" id="KW-0812">Transmembrane</keyword>
<feature type="transmembrane region" description="Helical" evidence="1">
    <location>
        <begin position="304"/>
        <end position="326"/>
    </location>
</feature>
<feature type="transmembrane region" description="Helical" evidence="1">
    <location>
        <begin position="272"/>
        <end position="292"/>
    </location>
</feature>
<keyword evidence="1" id="KW-1133">Transmembrane helix</keyword>
<name>A0A078AQ87_STYLE</name>
<dbReference type="PANTHER" id="PTHR36329:SF1">
    <property type="entry name" value="TRANSMEMBRANE PROTEIN"/>
    <property type="match status" value="1"/>
</dbReference>
<dbReference type="InParanoid" id="A0A078AQ87"/>
<feature type="transmembrane region" description="Helical" evidence="1">
    <location>
        <begin position="233"/>
        <end position="256"/>
    </location>
</feature>
<feature type="transmembrane region" description="Helical" evidence="1">
    <location>
        <begin position="356"/>
        <end position="378"/>
    </location>
</feature>
<feature type="transmembrane region" description="Helical" evidence="1">
    <location>
        <begin position="202"/>
        <end position="221"/>
    </location>
</feature>
<sequence>MKFICKLSQHKNKFFQTNIYRNGFAHTLSKKIYKYNCDIATHFFLKFTTNITIRGVLCYAESVDQFQENCIGNDIHRDIVLLNPFDETKTNDLLSYIQDYNVYALIIGSTTQVDSGGYYYKPAIISLVHPNMMEELRTYSISYGQDLIAEVKHQYLTNCQALNNVQMYFFGLCTLYGLIILMWNMSILFIYNDQQNTLQKALLIIPIFKLLRLSIYTFYIGECPWTDQLTGRYLMMALVTVSTIYQTVFMAILLLISKGWLLTRQSLSRSQATLTTVLMGFVYLSYSAYYVSQNVAEIKNLVTIIINILYFCLYVYIVRNTLIVLVNLRSHLNVLRTNNIGNLQETLILKISIMRYFAFIATAYFSFEIVAHGILPYYLLSDGFDSLTTILYQIIDLIILSCLLWTLRPRQWPEYFNLGILEDFGFSYQHNDNQQSIQLAPMREALIDRDLQSLNTSDPNHSFRSDQQILIYNPLFVDSFEDNDKIINLESNCGYQVLQDEEEVKQSQRTALSQKILRSLKLGTKEKGKSFNKKLKAS</sequence>
<gene>
    <name evidence="2" type="primary">Contig14225.g15161</name>
    <name evidence="2" type="ORF">STYLEM_12147</name>
</gene>
<accession>A0A078AQ87</accession>
<dbReference type="OrthoDB" id="346562at2759"/>
<evidence type="ECO:0000313" key="3">
    <source>
        <dbReference type="Proteomes" id="UP000039865"/>
    </source>
</evidence>
<keyword evidence="3" id="KW-1185">Reference proteome</keyword>
<proteinExistence type="predicted"/>
<dbReference type="PANTHER" id="PTHR36329">
    <property type="entry name" value="TRANSMEMBRANE PROTEIN"/>
    <property type="match status" value="1"/>
</dbReference>
<feature type="transmembrane region" description="Helical" evidence="1">
    <location>
        <begin position="167"/>
        <end position="190"/>
    </location>
</feature>
<keyword evidence="1" id="KW-0472">Membrane</keyword>